<gene>
    <name evidence="2" type="ORF">OD459_10510</name>
</gene>
<dbReference type="InterPro" id="IPR003325">
    <property type="entry name" value="TerD"/>
</dbReference>
<reference evidence="2" key="1">
    <citation type="submission" date="2022-10" db="EMBL/GenBank/DDBJ databases">
        <title>Mechanism of multi-heavy metal repair in Cytobacillus Firmus M7.</title>
        <authorList>
            <person name="Li X."/>
            <person name="Yu C."/>
        </authorList>
    </citation>
    <scope>NUCLEOTIDE SEQUENCE</scope>
    <source>
        <strain evidence="2">M7</strain>
    </source>
</reference>
<evidence type="ECO:0000313" key="2">
    <source>
        <dbReference type="EMBL" id="UYG97412.1"/>
    </source>
</evidence>
<feature type="domain" description="TerD" evidence="1">
    <location>
        <begin position="1"/>
        <end position="179"/>
    </location>
</feature>
<name>A0AA46P4I7_CYTFI</name>
<dbReference type="Pfam" id="PF02342">
    <property type="entry name" value="TerD"/>
    <property type="match status" value="1"/>
</dbReference>
<dbReference type="CDD" id="cd06974">
    <property type="entry name" value="TerD_like"/>
    <property type="match status" value="1"/>
</dbReference>
<organism evidence="2 3">
    <name type="scientific">Cytobacillus firmus</name>
    <name type="common">Bacillus firmus</name>
    <dbReference type="NCBI Taxonomy" id="1399"/>
    <lineage>
        <taxon>Bacteria</taxon>
        <taxon>Bacillati</taxon>
        <taxon>Bacillota</taxon>
        <taxon>Bacilli</taxon>
        <taxon>Bacillales</taxon>
        <taxon>Bacillaceae</taxon>
        <taxon>Cytobacillus</taxon>
    </lineage>
</organism>
<dbReference type="AlphaFoldDB" id="A0AA46P4I7"/>
<dbReference type="RefSeq" id="WP_048009570.1">
    <property type="nucleotide sequence ID" value="NZ_CP107027.1"/>
</dbReference>
<protein>
    <submittedName>
        <fullName evidence="2">TerD domain-containing protein</fullName>
    </submittedName>
</protein>
<accession>A0AA46P4I7</accession>
<proteinExistence type="predicted"/>
<dbReference type="InterPro" id="IPR051324">
    <property type="entry name" value="Stress/Tellurium_Resist"/>
</dbReference>
<dbReference type="Proteomes" id="UP001163104">
    <property type="component" value="Chromosome"/>
</dbReference>
<dbReference type="PANTHER" id="PTHR32097:SF17">
    <property type="entry name" value="CAMP-BINDING PROTEIN 1-RELATED"/>
    <property type="match status" value="1"/>
</dbReference>
<dbReference type="EMBL" id="CP107027">
    <property type="protein sequence ID" value="UYG97412.1"/>
    <property type="molecule type" value="Genomic_DNA"/>
</dbReference>
<evidence type="ECO:0000313" key="3">
    <source>
        <dbReference type="Proteomes" id="UP001163104"/>
    </source>
</evidence>
<dbReference type="PANTHER" id="PTHR32097">
    <property type="entry name" value="CAMP-BINDING PROTEIN 1-RELATED"/>
    <property type="match status" value="1"/>
</dbReference>
<sequence>MTADIQKGSRIDLTKTRPDLSQLAIRISWESPDSYDIDAAVFMADQNGHCPDDSSMIFYGNSVSTDQSVQHSVVAETGRSIEIFHINLPLITPSIEKLVFTLTIYEGDKKNQTFSEMNNASILFSNAATGEELLSYKLGSFTIENTLVLGELYNRNGDWKFSANTGGFSGGLAALCNHFGIEVEEEQESGASEAAPALEIESPILQETAVKPEPPIVPEPAAQQQPIKLGKITLDKPGEGVSLRKAAKIENVKVRLKWTKGVDLDLHAFYKTKTGQFGHIFFGNKGGFHASPFIKLDRDSGVGNTSGNNAENLTIKTLKDLDSVIIATNIFRFLGFISKGENFARYDGRVLVKTGNGDDIEVPLTSKVKGRWCIICKIDNTDATDPKVLNINRVQSNKPDIRDL</sequence>
<dbReference type="Gene3D" id="2.60.60.30">
    <property type="entry name" value="sav2460 like domains"/>
    <property type="match status" value="1"/>
</dbReference>
<evidence type="ECO:0000259" key="1">
    <source>
        <dbReference type="Pfam" id="PF02342"/>
    </source>
</evidence>